<name>A0AAE9H8R2_ALCFA</name>
<evidence type="ECO:0000313" key="3">
    <source>
        <dbReference type="Proteomes" id="UP000830925"/>
    </source>
</evidence>
<protein>
    <submittedName>
        <fullName evidence="2">Uncharacterized protein</fullName>
    </submittedName>
</protein>
<feature type="region of interest" description="Disordered" evidence="1">
    <location>
        <begin position="88"/>
        <end position="120"/>
    </location>
</feature>
<evidence type="ECO:0000256" key="1">
    <source>
        <dbReference type="SAM" id="MobiDB-lite"/>
    </source>
</evidence>
<proteinExistence type="predicted"/>
<reference evidence="2" key="1">
    <citation type="submission" date="2022-04" db="EMBL/GenBank/DDBJ databases">
        <title>Genomic mining of Alcaligenes faecalis D334 producing ectoin and derivatives.</title>
        <authorList>
            <person name="Doan V.T."/>
            <person name="Quach N.T."/>
            <person name="Vu T.-H.-N."/>
            <person name="Phi Q.-T."/>
        </authorList>
    </citation>
    <scope>NUCLEOTIDE SEQUENCE</scope>
    <source>
        <strain evidence="2">D334</strain>
    </source>
</reference>
<dbReference type="AlphaFoldDB" id="A0AAE9H8R2"/>
<dbReference type="RefSeq" id="WP_247966568.1">
    <property type="nucleotide sequence ID" value="NZ_CP095873.1"/>
</dbReference>
<sequence>MSVVSCGKGLFFEYPTNILVIFFSASSRENRGGGNVARGRLKGRTRHSVWWSSFSGWVQGWFYSFTGELGAAFFVMRRVGKGQDGTHWIKAGAGEERTSEGQSKVKSRDKGKGIGAGQINPEWPLSEVANRRRLC</sequence>
<organism evidence="2 3">
    <name type="scientific">Alcaligenes faecalis</name>
    <dbReference type="NCBI Taxonomy" id="511"/>
    <lineage>
        <taxon>Bacteria</taxon>
        <taxon>Pseudomonadati</taxon>
        <taxon>Pseudomonadota</taxon>
        <taxon>Betaproteobacteria</taxon>
        <taxon>Burkholderiales</taxon>
        <taxon>Alcaligenaceae</taxon>
        <taxon>Alcaligenes</taxon>
    </lineage>
</organism>
<dbReference type="EMBL" id="CP095873">
    <property type="protein sequence ID" value="UPL22465.1"/>
    <property type="molecule type" value="Genomic_DNA"/>
</dbReference>
<gene>
    <name evidence="2" type="ORF">MXF72_05130</name>
</gene>
<dbReference type="Proteomes" id="UP000830925">
    <property type="component" value="Chromosome"/>
</dbReference>
<evidence type="ECO:0000313" key="2">
    <source>
        <dbReference type="EMBL" id="UPL22465.1"/>
    </source>
</evidence>
<accession>A0AAE9H8R2</accession>